<protein>
    <submittedName>
        <fullName evidence="1">Uncharacterized protein</fullName>
    </submittedName>
</protein>
<dbReference type="Proteomes" id="UP001345963">
    <property type="component" value="Unassembled WGS sequence"/>
</dbReference>
<organism evidence="1 2">
    <name type="scientific">Ataeniobius toweri</name>
    <dbReference type="NCBI Taxonomy" id="208326"/>
    <lineage>
        <taxon>Eukaryota</taxon>
        <taxon>Metazoa</taxon>
        <taxon>Chordata</taxon>
        <taxon>Craniata</taxon>
        <taxon>Vertebrata</taxon>
        <taxon>Euteleostomi</taxon>
        <taxon>Actinopterygii</taxon>
        <taxon>Neopterygii</taxon>
        <taxon>Teleostei</taxon>
        <taxon>Neoteleostei</taxon>
        <taxon>Acanthomorphata</taxon>
        <taxon>Ovalentaria</taxon>
        <taxon>Atherinomorphae</taxon>
        <taxon>Cyprinodontiformes</taxon>
        <taxon>Goodeidae</taxon>
        <taxon>Ataeniobius</taxon>
    </lineage>
</organism>
<evidence type="ECO:0000313" key="2">
    <source>
        <dbReference type="Proteomes" id="UP001345963"/>
    </source>
</evidence>
<reference evidence="1 2" key="1">
    <citation type="submission" date="2021-07" db="EMBL/GenBank/DDBJ databases">
        <authorList>
            <person name="Palmer J.M."/>
        </authorList>
    </citation>
    <scope>NUCLEOTIDE SEQUENCE [LARGE SCALE GENOMIC DNA]</scope>
    <source>
        <strain evidence="1 2">AT_MEX2019</strain>
        <tissue evidence="1">Muscle</tissue>
    </source>
</reference>
<accession>A0ABU7BKJ1</accession>
<evidence type="ECO:0000313" key="1">
    <source>
        <dbReference type="EMBL" id="MED6250125.1"/>
    </source>
</evidence>
<sequence length="62" mass="6805">LLGPSIILAHQCSQSPVPRINNLLVSPPPLADLSFKSLVSWFQFPAHFRILLINSLPLNSVS</sequence>
<comment type="caution">
    <text evidence="1">The sequence shown here is derived from an EMBL/GenBank/DDBJ whole genome shotgun (WGS) entry which is preliminary data.</text>
</comment>
<keyword evidence="2" id="KW-1185">Reference proteome</keyword>
<name>A0ABU7BKJ1_9TELE</name>
<proteinExistence type="predicted"/>
<feature type="non-terminal residue" evidence="1">
    <location>
        <position position="1"/>
    </location>
</feature>
<dbReference type="EMBL" id="JAHUTI010054931">
    <property type="protein sequence ID" value="MED6250125.1"/>
    <property type="molecule type" value="Genomic_DNA"/>
</dbReference>
<gene>
    <name evidence="1" type="ORF">ATANTOWER_025086</name>
</gene>